<dbReference type="Gene3D" id="3.40.50.300">
    <property type="entry name" value="P-loop containing nucleotide triphosphate hydrolases"/>
    <property type="match status" value="2"/>
</dbReference>
<feature type="domain" description="Helicase ATP-binding" evidence="1">
    <location>
        <begin position="17"/>
        <end position="152"/>
    </location>
</feature>
<dbReference type="PROSITE" id="PS51194">
    <property type="entry name" value="HELICASE_CTER"/>
    <property type="match status" value="1"/>
</dbReference>
<reference evidence="3 4" key="1">
    <citation type="journal article" date="2014" name="Antonie Van Leeuwenhoek">
        <title>Oenococcus alcoholitolerans sp. nov., a lactic acid bacteria isolated from cachaca and ethanol fermentation processes.</title>
        <authorList>
            <person name="Badotti F."/>
            <person name="Moreira A.P."/>
            <person name="Tonon L.A."/>
            <person name="de Lucena B.T."/>
            <person name="Gomes Fde C."/>
            <person name="Kruger R."/>
            <person name="Thompson C.C."/>
            <person name="de Morais M.A.Jr."/>
            <person name="Rosa C.A."/>
            <person name="Thompson F.L."/>
        </authorList>
    </citation>
    <scope>NUCLEOTIDE SEQUENCE [LARGE SCALE GENOMIC DNA]</scope>
    <source>
        <strain evidence="3 4">UFRJ-M7.2.18</strain>
    </source>
</reference>
<dbReference type="Pfam" id="PF00271">
    <property type="entry name" value="Helicase_C"/>
    <property type="match status" value="1"/>
</dbReference>
<protein>
    <recommendedName>
        <fullName evidence="5">Helicase ATP-binding domain-containing protein</fullName>
    </recommendedName>
</protein>
<dbReference type="SMART" id="SM00490">
    <property type="entry name" value="HELICc"/>
    <property type="match status" value="1"/>
</dbReference>
<organism evidence="3 4">
    <name type="scientific">Oenococcus alcoholitolerans</name>
    <dbReference type="NCBI Taxonomy" id="931074"/>
    <lineage>
        <taxon>Bacteria</taxon>
        <taxon>Bacillati</taxon>
        <taxon>Bacillota</taxon>
        <taxon>Bacilli</taxon>
        <taxon>Lactobacillales</taxon>
        <taxon>Lactobacillaceae</taxon>
        <taxon>Oenococcus</taxon>
    </lineage>
</organism>
<evidence type="ECO:0000313" key="4">
    <source>
        <dbReference type="Proteomes" id="UP000030023"/>
    </source>
</evidence>
<dbReference type="SUPFAM" id="SSF52540">
    <property type="entry name" value="P-loop containing nucleoside triphosphate hydrolases"/>
    <property type="match status" value="2"/>
</dbReference>
<dbReference type="InterPro" id="IPR050742">
    <property type="entry name" value="Helicase_Restrict-Modif_Enz"/>
</dbReference>
<name>A0ABR4XPT1_9LACO</name>
<dbReference type="InterPro" id="IPR027417">
    <property type="entry name" value="P-loop_NTPase"/>
</dbReference>
<dbReference type="Pfam" id="PF04851">
    <property type="entry name" value="ResIII"/>
    <property type="match status" value="2"/>
</dbReference>
<dbReference type="SMART" id="SM00487">
    <property type="entry name" value="DEXDc"/>
    <property type="match status" value="1"/>
</dbReference>
<evidence type="ECO:0000259" key="2">
    <source>
        <dbReference type="PROSITE" id="PS51194"/>
    </source>
</evidence>
<dbReference type="EMBL" id="AXCV01000405">
    <property type="protein sequence ID" value="KGO27530.1"/>
    <property type="molecule type" value="Genomic_DNA"/>
</dbReference>
<sequence>MRQLRDYQTETINKIVDSIKSDHKSIIVQQPPRTGKSVIMAEIARRTTDKGNRFLFFVHRKELVDQITKTFQEQNVDMDLGQIGMVQTFSRHIDKLKKPAVIFVDEAHHALATSYQRILNNFPEAIKLMFTATPIRLDGKGFDAIADDLIPGKTIDWLIDNGYMADFDYYNPPSKVDNSKLKKSHGDYTNKSIDESMDKTIYGDTIEQYLKHAKGMQAIVYTYSVESAKKIADKFRQAGYSAAEVDGSTPKEIREQRVQDFKSGKLTILSNVELFLEGLDLPNVDCVIQMRPTASTALY</sequence>
<dbReference type="InterPro" id="IPR006935">
    <property type="entry name" value="Helicase/UvrB_N"/>
</dbReference>
<dbReference type="InterPro" id="IPR001650">
    <property type="entry name" value="Helicase_C-like"/>
</dbReference>
<dbReference type="PROSITE" id="PS51192">
    <property type="entry name" value="HELICASE_ATP_BIND_1"/>
    <property type="match status" value="1"/>
</dbReference>
<proteinExistence type="predicted"/>
<dbReference type="PANTHER" id="PTHR47396:SF1">
    <property type="entry name" value="ATP-DEPENDENT HELICASE IRC3-RELATED"/>
    <property type="match status" value="1"/>
</dbReference>
<dbReference type="PANTHER" id="PTHR47396">
    <property type="entry name" value="TYPE I RESTRICTION ENZYME ECOKI R PROTEIN"/>
    <property type="match status" value="1"/>
</dbReference>
<evidence type="ECO:0000259" key="1">
    <source>
        <dbReference type="PROSITE" id="PS51192"/>
    </source>
</evidence>
<feature type="domain" description="Helicase C-terminal" evidence="2">
    <location>
        <begin position="205"/>
        <end position="299"/>
    </location>
</feature>
<accession>A0ABR4XPT1</accession>
<feature type="non-terminal residue" evidence="3">
    <location>
        <position position="299"/>
    </location>
</feature>
<gene>
    <name evidence="3" type="ORF">Q757_07685</name>
</gene>
<dbReference type="InterPro" id="IPR014001">
    <property type="entry name" value="Helicase_ATP-bd"/>
</dbReference>
<dbReference type="Proteomes" id="UP000030023">
    <property type="component" value="Unassembled WGS sequence"/>
</dbReference>
<evidence type="ECO:0000313" key="3">
    <source>
        <dbReference type="EMBL" id="KGO27530.1"/>
    </source>
</evidence>
<comment type="caution">
    <text evidence="3">The sequence shown here is derived from an EMBL/GenBank/DDBJ whole genome shotgun (WGS) entry which is preliminary data.</text>
</comment>
<evidence type="ECO:0008006" key="5">
    <source>
        <dbReference type="Google" id="ProtNLM"/>
    </source>
</evidence>
<keyword evidence="4" id="KW-1185">Reference proteome</keyword>